<evidence type="ECO:0000256" key="1">
    <source>
        <dbReference type="SAM" id="SignalP"/>
    </source>
</evidence>
<dbReference type="RefSeq" id="WP_380839889.1">
    <property type="nucleotide sequence ID" value="NZ_JBHSFP010000005.1"/>
</dbReference>
<proteinExistence type="predicted"/>
<reference evidence="3" key="1">
    <citation type="journal article" date="2019" name="Int. J. Syst. Evol. Microbiol.">
        <title>The Global Catalogue of Microorganisms (GCM) 10K type strain sequencing project: providing services to taxonomists for standard genome sequencing and annotation.</title>
        <authorList>
            <consortium name="The Broad Institute Genomics Platform"/>
            <consortium name="The Broad Institute Genome Sequencing Center for Infectious Disease"/>
            <person name="Wu L."/>
            <person name="Ma J."/>
        </authorList>
    </citation>
    <scope>NUCLEOTIDE SEQUENCE [LARGE SCALE GENOMIC DNA]</scope>
    <source>
        <strain evidence="3">CGMCC 4.7132</strain>
    </source>
</reference>
<name>A0ABV9CE88_9ACTN</name>
<comment type="caution">
    <text evidence="2">The sequence shown here is derived from an EMBL/GenBank/DDBJ whole genome shotgun (WGS) entry which is preliminary data.</text>
</comment>
<protein>
    <submittedName>
        <fullName evidence="2">Uncharacterized protein</fullName>
    </submittedName>
</protein>
<dbReference type="Proteomes" id="UP001596004">
    <property type="component" value="Unassembled WGS sequence"/>
</dbReference>
<evidence type="ECO:0000313" key="2">
    <source>
        <dbReference type="EMBL" id="MFC4531351.1"/>
    </source>
</evidence>
<dbReference type="EMBL" id="JBHSFP010000005">
    <property type="protein sequence ID" value="MFC4531351.1"/>
    <property type="molecule type" value="Genomic_DNA"/>
</dbReference>
<feature type="signal peptide" evidence="1">
    <location>
        <begin position="1"/>
        <end position="26"/>
    </location>
</feature>
<evidence type="ECO:0000313" key="3">
    <source>
        <dbReference type="Proteomes" id="UP001596004"/>
    </source>
</evidence>
<feature type="chain" id="PRO_5046910381" evidence="1">
    <location>
        <begin position="27"/>
        <end position="297"/>
    </location>
</feature>
<gene>
    <name evidence="2" type="ORF">ACFO60_11305</name>
</gene>
<keyword evidence="3" id="KW-1185">Reference proteome</keyword>
<sequence>MTRWTTLVAATALAATLITPPVAAQAAADPVTSLKGQISAHEAVRVVEDSGLRHAKWGGWTAIRRGVLRLGGSGVAAADLTRTYKVSRLMGDHLDDGPWDADKVNAEIGANRSISANGMLYRSGPLYQPVLPDGRTWALAGRSGASAAYGDQIVNVFEPGTLKALLSTAAGKKASKYGIRKKATEYTGVITFRQLSAVSPTFRSLIGKRSLTPVAGTKITWHLRINDLGQALTLGTSWPIAGGYEAGVFSQYPGRGLPRRLKQNIPAPRAALVATPSTLTGPLPRPSSLLDATFSVG</sequence>
<accession>A0ABV9CE88</accession>
<keyword evidence="1" id="KW-0732">Signal</keyword>
<organism evidence="2 3">
    <name type="scientific">Sphaerisporangium dianthi</name>
    <dbReference type="NCBI Taxonomy" id="1436120"/>
    <lineage>
        <taxon>Bacteria</taxon>
        <taxon>Bacillati</taxon>
        <taxon>Actinomycetota</taxon>
        <taxon>Actinomycetes</taxon>
        <taxon>Streptosporangiales</taxon>
        <taxon>Streptosporangiaceae</taxon>
        <taxon>Sphaerisporangium</taxon>
    </lineage>
</organism>